<evidence type="ECO:0000256" key="4">
    <source>
        <dbReference type="ARBA" id="ARBA00022989"/>
    </source>
</evidence>
<evidence type="ECO:0000313" key="9">
    <source>
        <dbReference type="Proteomes" id="UP000236370"/>
    </source>
</evidence>
<sequence length="319" mass="33477">MSRSVCVTPARQVAPLGLFSSPFASRSYEAQLQRAGSLVRGNCGTSDVPPSPAASCSRPLPFLSRVRHERGRQPRHPRGPPEPREARRPRGSPDARAARAPAAPAPPADPGRGRGAQRGRGRRGQRARPGGRPGPGGGRGRPVSKAAAGGAPHIGFVGEPPPYAPPDPKAAPLLYPPFPQVPVVLQPAPSALFPPPAQLYPAAPTPPALFSPPAGAAFPFPVYNGPMAGVPGPATVEHRPLPKDYMMESVLVTLFCCLLTGLIAIVYSHEARAALGRGDLAQAEEASRKARSLVLFSLLFGVFVSTSWVIYVVVALYLP</sequence>
<organism evidence="8 9">
    <name type="scientific">Pan troglodytes</name>
    <name type="common">Chimpanzee</name>
    <dbReference type="NCBI Taxonomy" id="9598"/>
    <lineage>
        <taxon>Eukaryota</taxon>
        <taxon>Metazoa</taxon>
        <taxon>Chordata</taxon>
        <taxon>Craniata</taxon>
        <taxon>Vertebrata</taxon>
        <taxon>Euteleostomi</taxon>
        <taxon>Mammalia</taxon>
        <taxon>Eutheria</taxon>
        <taxon>Euarchontoglires</taxon>
        <taxon>Primates</taxon>
        <taxon>Haplorrhini</taxon>
        <taxon>Catarrhini</taxon>
        <taxon>Hominidae</taxon>
        <taxon>Pan</taxon>
    </lineage>
</organism>
<gene>
    <name evidence="8" type="ORF">CK820_G0012147</name>
</gene>
<comment type="similarity">
    <text evidence="2">Belongs to the CD225/Dispanin family.</text>
</comment>
<feature type="region of interest" description="Disordered" evidence="6">
    <location>
        <begin position="41"/>
        <end position="165"/>
    </location>
</feature>
<dbReference type="GO" id="GO:0016020">
    <property type="term" value="C:membrane"/>
    <property type="evidence" value="ECO:0007669"/>
    <property type="project" value="UniProtKB-SubCell"/>
</dbReference>
<name>A0A2J8NAN1_PANTR</name>
<dbReference type="PANTHER" id="PTHR14948">
    <property type="entry name" value="NG5"/>
    <property type="match status" value="1"/>
</dbReference>
<dbReference type="PANTHER" id="PTHR14948:SF18">
    <property type="entry name" value="PROLINE RICH TRANSMEMBRANE PROTEIN 1B"/>
    <property type="match status" value="1"/>
</dbReference>
<reference evidence="8 9" key="1">
    <citation type="submission" date="2017-12" db="EMBL/GenBank/DDBJ databases">
        <title>High-resolution comparative analysis of great ape genomes.</title>
        <authorList>
            <person name="Pollen A."/>
            <person name="Hastie A."/>
            <person name="Hormozdiari F."/>
            <person name="Dougherty M."/>
            <person name="Liu R."/>
            <person name="Chaisson M."/>
            <person name="Hoppe E."/>
            <person name="Hill C."/>
            <person name="Pang A."/>
            <person name="Hillier L."/>
            <person name="Baker C."/>
            <person name="Armstrong J."/>
            <person name="Shendure J."/>
            <person name="Paten B."/>
            <person name="Wilson R."/>
            <person name="Chao H."/>
            <person name="Schneider V."/>
            <person name="Ventura M."/>
            <person name="Kronenberg Z."/>
            <person name="Murali S."/>
            <person name="Gordon D."/>
            <person name="Cantsilieris S."/>
            <person name="Munson K."/>
            <person name="Nelson B."/>
            <person name="Raja A."/>
            <person name="Underwood J."/>
            <person name="Diekhans M."/>
            <person name="Fiddes I."/>
            <person name="Haussler D."/>
            <person name="Eichler E."/>
        </authorList>
    </citation>
    <scope>NUCLEOTIDE SEQUENCE [LARGE SCALE GENOMIC DNA]</scope>
    <source>
        <strain evidence="8">Yerkes chimp pedigree #C0471</strain>
    </source>
</reference>
<dbReference type="Proteomes" id="UP000236370">
    <property type="component" value="Unassembled WGS sequence"/>
</dbReference>
<dbReference type="EMBL" id="NBAG03000232">
    <property type="protein sequence ID" value="PNI68811.1"/>
    <property type="molecule type" value="Genomic_DNA"/>
</dbReference>
<feature type="compositionally biased region" description="Basic residues" evidence="6">
    <location>
        <begin position="65"/>
        <end position="78"/>
    </location>
</feature>
<dbReference type="InterPro" id="IPR007593">
    <property type="entry name" value="CD225/Dispanin_fam"/>
</dbReference>
<dbReference type="Pfam" id="PF04505">
    <property type="entry name" value="CD225"/>
    <property type="match status" value="1"/>
</dbReference>
<proteinExistence type="inferred from homology"/>
<dbReference type="AlphaFoldDB" id="A0A2J8NAN1"/>
<evidence type="ECO:0000256" key="3">
    <source>
        <dbReference type="ARBA" id="ARBA00022692"/>
    </source>
</evidence>
<feature type="compositionally biased region" description="Gly residues" evidence="6">
    <location>
        <begin position="131"/>
        <end position="140"/>
    </location>
</feature>
<comment type="subcellular location">
    <subcellularLocation>
        <location evidence="1">Membrane</location>
    </subcellularLocation>
</comment>
<keyword evidence="3 7" id="KW-0812">Transmembrane</keyword>
<feature type="transmembrane region" description="Helical" evidence="7">
    <location>
        <begin position="293"/>
        <end position="318"/>
    </location>
</feature>
<evidence type="ECO:0000313" key="8">
    <source>
        <dbReference type="EMBL" id="PNI68811.1"/>
    </source>
</evidence>
<accession>A0A2J8NAN1</accession>
<evidence type="ECO:0000256" key="7">
    <source>
        <dbReference type="SAM" id="Phobius"/>
    </source>
</evidence>
<evidence type="ECO:0000256" key="2">
    <source>
        <dbReference type="ARBA" id="ARBA00006843"/>
    </source>
</evidence>
<feature type="compositionally biased region" description="Basic and acidic residues" evidence="6">
    <location>
        <begin position="79"/>
        <end position="97"/>
    </location>
</feature>
<evidence type="ECO:0000256" key="6">
    <source>
        <dbReference type="SAM" id="MobiDB-lite"/>
    </source>
</evidence>
<evidence type="ECO:0000256" key="1">
    <source>
        <dbReference type="ARBA" id="ARBA00004370"/>
    </source>
</evidence>
<feature type="transmembrane region" description="Helical" evidence="7">
    <location>
        <begin position="245"/>
        <end position="267"/>
    </location>
</feature>
<evidence type="ECO:0000256" key="5">
    <source>
        <dbReference type="ARBA" id="ARBA00023136"/>
    </source>
</evidence>
<protein>
    <submittedName>
        <fullName evidence="8">T0042872 isoform 1</fullName>
    </submittedName>
</protein>
<keyword evidence="5 7" id="KW-0472">Membrane</keyword>
<feature type="compositionally biased region" description="Basic residues" evidence="6">
    <location>
        <begin position="115"/>
        <end position="126"/>
    </location>
</feature>
<keyword evidence="4 7" id="KW-1133">Transmembrane helix</keyword>
<dbReference type="InterPro" id="IPR051423">
    <property type="entry name" value="CD225/Dispanin"/>
</dbReference>
<comment type="caution">
    <text evidence="8">The sequence shown here is derived from an EMBL/GenBank/DDBJ whole genome shotgun (WGS) entry which is preliminary data.</text>
</comment>